<dbReference type="AlphaFoldDB" id="A0A8S1EZ08"/>
<sequence length="376" mass="43366">MGIFFSRLECPLELMPVKSEQTTATFYSTSQAHLRRLAPKYANVSNSLGQSIDPPINLEEAPEAQQCLNEASSRYMASFLDFRENYGLAHEKSDVLISAGALQCIANSVFHRERKWRLRAFLEVVKDRRAIIITRDDINGVNCGQLRSDADVEKEKMISLLSSDETRNCRWVLSRIQFRGKTAFLNVFGEFDAISDEALNVAVLTNNGRSCKFSLSTTNQDKIDECFVENWSRSFLLGVHSILLGIRRDDDQPIECVRRQNLHEFWRFYNSRNDRAADLSIACVAQAIFSIRAMFDDLGSSRYNIIACFTGEMRLHVEYYGYSFWLIREKYYIENSQKEPPKKNLPIKNRIFVMKKAPICYFLKEDTMDVGLEIEI</sequence>
<reference evidence="1 2" key="1">
    <citation type="submission" date="2020-04" db="EMBL/GenBank/DDBJ databases">
        <authorList>
            <person name="Laetsch R D."/>
            <person name="Stevens L."/>
            <person name="Kumar S."/>
            <person name="Blaxter L. M."/>
        </authorList>
    </citation>
    <scope>NUCLEOTIDE SEQUENCE [LARGE SCALE GENOMIC DNA]</scope>
</reference>
<proteinExistence type="predicted"/>
<accession>A0A8S1EZ08</accession>
<evidence type="ECO:0000313" key="2">
    <source>
        <dbReference type="Proteomes" id="UP000494206"/>
    </source>
</evidence>
<evidence type="ECO:0000313" key="1">
    <source>
        <dbReference type="EMBL" id="CAB3405322.1"/>
    </source>
</evidence>
<comment type="caution">
    <text evidence="1">The sequence shown here is derived from an EMBL/GenBank/DDBJ whole genome shotgun (WGS) entry which is preliminary data.</text>
</comment>
<gene>
    <name evidence="1" type="ORF">CBOVIS_LOCUS7533</name>
</gene>
<dbReference type="EMBL" id="CADEPM010000004">
    <property type="protein sequence ID" value="CAB3405322.1"/>
    <property type="molecule type" value="Genomic_DNA"/>
</dbReference>
<protein>
    <submittedName>
        <fullName evidence="1">Uncharacterized protein</fullName>
    </submittedName>
</protein>
<dbReference type="Proteomes" id="UP000494206">
    <property type="component" value="Unassembled WGS sequence"/>
</dbReference>
<organism evidence="1 2">
    <name type="scientific">Caenorhabditis bovis</name>
    <dbReference type="NCBI Taxonomy" id="2654633"/>
    <lineage>
        <taxon>Eukaryota</taxon>
        <taxon>Metazoa</taxon>
        <taxon>Ecdysozoa</taxon>
        <taxon>Nematoda</taxon>
        <taxon>Chromadorea</taxon>
        <taxon>Rhabditida</taxon>
        <taxon>Rhabditina</taxon>
        <taxon>Rhabditomorpha</taxon>
        <taxon>Rhabditoidea</taxon>
        <taxon>Rhabditidae</taxon>
        <taxon>Peloderinae</taxon>
        <taxon>Caenorhabditis</taxon>
    </lineage>
</organism>
<name>A0A8S1EZ08_9PELO</name>
<keyword evidence="2" id="KW-1185">Reference proteome</keyword>